<evidence type="ECO:0000313" key="4">
    <source>
        <dbReference type="Proteomes" id="UP000030008"/>
    </source>
</evidence>
<keyword evidence="1" id="KW-0675">Receptor</keyword>
<proteinExistence type="predicted"/>
<dbReference type="InterPro" id="IPR037081">
    <property type="entry name" value="Hyp_TM1506"/>
</dbReference>
<accession>A0A099I6I3</accession>
<sequence length="139" mass="15506">MDELIRILKAEELTCVVLQKQRLYKEHANGILPILHLLDQGHLQGAQLVDKVIGKAAALLMVRGDVHQVHACVISSHALEIFQLYNIPVTYDEQVPYIINRTKTGMCPMEACVMDVNDPAAAQRLLNAKVKSMKAEQHA</sequence>
<dbReference type="Proteomes" id="UP001203972">
    <property type="component" value="Unassembled WGS sequence"/>
</dbReference>
<dbReference type="RefSeq" id="WP_008819479.1">
    <property type="nucleotide sequence ID" value="NZ_AP025565.1"/>
</dbReference>
<evidence type="ECO:0000313" key="2">
    <source>
        <dbReference type="EMBL" id="MCR0231248.1"/>
    </source>
</evidence>
<gene>
    <name evidence="1" type="ORF">CIAN88_09725</name>
    <name evidence="3" type="ORF">GT664_12850</name>
    <name evidence="2" type="ORF">MKC95_00500</name>
</gene>
<dbReference type="AlphaFoldDB" id="A0A099I6I3"/>
<reference evidence="1 4" key="1">
    <citation type="submission" date="2014-08" db="EMBL/GenBank/DDBJ databases">
        <title>Clostridium innocuum, an unnegligible vancomycin-resistant pathogen causing extra-intestinal infections.</title>
        <authorList>
            <person name="Feng Y."/>
            <person name="Chiu C.-H."/>
        </authorList>
    </citation>
    <scope>NUCLEOTIDE SEQUENCE [LARGE SCALE GENOMIC DNA]</scope>
    <source>
        <strain evidence="1 4">AN88</strain>
    </source>
</reference>
<dbReference type="Proteomes" id="UP000030008">
    <property type="component" value="Unassembled WGS sequence"/>
</dbReference>
<dbReference type="InterPro" id="IPR016193">
    <property type="entry name" value="Cytidine_deaminase-like"/>
</dbReference>
<dbReference type="EMBL" id="JQIF01000041">
    <property type="protein sequence ID" value="KGJ53320.1"/>
    <property type="molecule type" value="Genomic_DNA"/>
</dbReference>
<dbReference type="InterPro" id="IPR015067">
    <property type="entry name" value="DUF1893_TM1506-like"/>
</dbReference>
<dbReference type="GO" id="GO:0003824">
    <property type="term" value="F:catalytic activity"/>
    <property type="evidence" value="ECO:0007669"/>
    <property type="project" value="InterPro"/>
</dbReference>
<name>A0A099I6I3_CLOIN</name>
<dbReference type="SUPFAM" id="SSF53927">
    <property type="entry name" value="Cytidine deaminase-like"/>
    <property type="match status" value="1"/>
</dbReference>
<dbReference type="Proteomes" id="UP000604383">
    <property type="component" value="Unassembled WGS sequence"/>
</dbReference>
<organism evidence="1 4">
    <name type="scientific">Clostridium innocuum</name>
    <dbReference type="NCBI Taxonomy" id="1522"/>
    <lineage>
        <taxon>Bacteria</taxon>
        <taxon>Bacillati</taxon>
        <taxon>Bacillota</taxon>
        <taxon>Clostridia</taxon>
        <taxon>Eubacteriales</taxon>
        <taxon>Clostridiaceae</taxon>
        <taxon>Clostridium</taxon>
    </lineage>
</organism>
<comment type="caution">
    <text evidence="1">The sequence shown here is derived from an EMBL/GenBank/DDBJ whole genome shotgun (WGS) entry which is preliminary data.</text>
</comment>
<reference evidence="3" key="2">
    <citation type="journal article" date="2019" name="Nat. Med.">
        <title>A library of human gut bacterial isolates paired with longitudinal multiomics data enables mechanistic microbiome research.</title>
        <authorList>
            <person name="Poyet M."/>
            <person name="Groussin M."/>
            <person name="Gibbons S.M."/>
            <person name="Avila-Pacheco J."/>
            <person name="Jiang X."/>
            <person name="Kearney S.M."/>
            <person name="Perrotta A.R."/>
            <person name="Berdy B."/>
            <person name="Zhao S."/>
            <person name="Lieberman T.D."/>
            <person name="Swanson P.K."/>
            <person name="Smith M."/>
            <person name="Roesemann S."/>
            <person name="Alexander J.E."/>
            <person name="Rich S.A."/>
            <person name="Livny J."/>
            <person name="Vlamakis H."/>
            <person name="Clish C."/>
            <person name="Bullock K."/>
            <person name="Deik A."/>
            <person name="Scott J."/>
            <person name="Pierce K.A."/>
            <person name="Xavier R.J."/>
            <person name="Alm E.J."/>
        </authorList>
    </citation>
    <scope>NUCLEOTIDE SEQUENCE</scope>
    <source>
        <strain evidence="3">BIOML-A12</strain>
    </source>
</reference>
<evidence type="ECO:0000313" key="1">
    <source>
        <dbReference type="EMBL" id="KGJ53320.1"/>
    </source>
</evidence>
<dbReference type="Gene3D" id="3.40.140.30">
    <property type="entry name" value="Hypothetical protein TM1506"/>
    <property type="match status" value="1"/>
</dbReference>
<dbReference type="EMBL" id="JAKTMA010000001">
    <property type="protein sequence ID" value="MCR0231248.1"/>
    <property type="molecule type" value="Genomic_DNA"/>
</dbReference>
<reference evidence="2" key="3">
    <citation type="journal article" date="2022" name="Clin. Infect. Dis.">
        <title>Association between Clostridium innocuum and antibiotic-associated diarrhea in adults and children: A cross-sectional study and comparative genomics analysis.</title>
        <authorList>
            <person name="Cherny K.E."/>
            <person name="Muscat E.B."/>
            <person name="Balaji A."/>
            <person name="Mukherjee J."/>
            <person name="Ozer E.A."/>
            <person name="Angarone M.P."/>
            <person name="Hauser A.R."/>
            <person name="Sichel J.S."/>
            <person name="Amponsah E."/>
            <person name="Kociolek L.K."/>
        </authorList>
    </citation>
    <scope>NUCLEOTIDE SEQUENCE</scope>
    <source>
        <strain evidence="2">NU1-AC-029v</strain>
    </source>
</reference>
<protein>
    <submittedName>
        <fullName evidence="2">DUF1893 domain-containing protein</fullName>
    </submittedName>
    <submittedName>
        <fullName evidence="1">TonB-dependent receptor</fullName>
    </submittedName>
</protein>
<evidence type="ECO:0000313" key="3">
    <source>
        <dbReference type="EMBL" id="MZH56614.1"/>
    </source>
</evidence>
<dbReference type="EMBL" id="WWTN01000021">
    <property type="protein sequence ID" value="MZH56614.1"/>
    <property type="molecule type" value="Genomic_DNA"/>
</dbReference>
<dbReference type="Pfam" id="PF08973">
    <property type="entry name" value="TM1506"/>
    <property type="match status" value="1"/>
</dbReference>